<keyword evidence="7" id="KW-1185">Reference proteome</keyword>
<dbReference type="Gene3D" id="1.20.5.190">
    <property type="match status" value="1"/>
</dbReference>
<reference evidence="6 7" key="1">
    <citation type="submission" date="2021-06" db="EMBL/GenBank/DDBJ databases">
        <title>Caerostris extrusa draft genome.</title>
        <authorList>
            <person name="Kono N."/>
            <person name="Arakawa K."/>
        </authorList>
    </citation>
    <scope>NUCLEOTIDE SEQUENCE [LARGE SCALE GENOMIC DNA]</scope>
</reference>
<sequence>MIEEEDKFQFGKTKIFFFAGQVAYLEKLRADKLRACAVMVQKHIRGWLCRRKYIQIRRTAVLIQKVFQGLLARRRVLDHSFSQEQSLGFKQLLEANGLGSDTRKCDKMQLQSLYRNMLVVSCLDASIGRAICPSLYVNQQSDDGLLEKEFKKLKIEAKSVEHVKKLNKRPGEQDYFFAAED</sequence>
<dbReference type="GO" id="GO:0005524">
    <property type="term" value="F:ATP binding"/>
    <property type="evidence" value="ECO:0007669"/>
    <property type="project" value="UniProtKB-KW"/>
</dbReference>
<dbReference type="PANTHER" id="PTHR13140">
    <property type="entry name" value="MYOSIN"/>
    <property type="match status" value="1"/>
</dbReference>
<keyword evidence="3 4" id="KW-0009">Actin-binding</keyword>
<evidence type="ECO:0000313" key="7">
    <source>
        <dbReference type="Proteomes" id="UP001054945"/>
    </source>
</evidence>
<comment type="similarity">
    <text evidence="4">Belongs to the TRAFAC class myosin-kinesin ATPase superfamily. Myosin family.</text>
</comment>
<dbReference type="GO" id="GO:0051015">
    <property type="term" value="F:actin filament binding"/>
    <property type="evidence" value="ECO:0007669"/>
    <property type="project" value="TreeGrafter"/>
</dbReference>
<evidence type="ECO:0000259" key="5">
    <source>
        <dbReference type="PROSITE" id="PS51456"/>
    </source>
</evidence>
<dbReference type="EMBL" id="BPLR01015777">
    <property type="protein sequence ID" value="GIY78642.1"/>
    <property type="molecule type" value="Genomic_DNA"/>
</dbReference>
<keyword evidence="4" id="KW-0505">Motor protein</keyword>
<dbReference type="InterPro" id="IPR000048">
    <property type="entry name" value="IQ_motif_EF-hand-BS"/>
</dbReference>
<evidence type="ECO:0000256" key="2">
    <source>
        <dbReference type="ARBA" id="ARBA00022840"/>
    </source>
</evidence>
<dbReference type="GO" id="GO:0005737">
    <property type="term" value="C:cytoplasm"/>
    <property type="evidence" value="ECO:0007669"/>
    <property type="project" value="TreeGrafter"/>
</dbReference>
<keyword evidence="4" id="KW-0518">Myosin</keyword>
<dbReference type="GO" id="GO:0000146">
    <property type="term" value="F:microfilament motor activity"/>
    <property type="evidence" value="ECO:0007669"/>
    <property type="project" value="TreeGrafter"/>
</dbReference>
<evidence type="ECO:0000256" key="3">
    <source>
        <dbReference type="ARBA" id="ARBA00023203"/>
    </source>
</evidence>
<protein>
    <submittedName>
        <fullName evidence="6">Unconventional myosin-Vb</fullName>
    </submittedName>
</protein>
<accession>A0AAV4W7A5</accession>
<dbReference type="PROSITE" id="PS50096">
    <property type="entry name" value="IQ"/>
    <property type="match status" value="2"/>
</dbReference>
<comment type="caution">
    <text evidence="6">The sequence shown here is derived from an EMBL/GenBank/DDBJ whole genome shotgun (WGS) entry which is preliminary data.</text>
</comment>
<evidence type="ECO:0000313" key="6">
    <source>
        <dbReference type="EMBL" id="GIY78642.1"/>
    </source>
</evidence>
<dbReference type="SMART" id="SM00015">
    <property type="entry name" value="IQ"/>
    <property type="match status" value="2"/>
</dbReference>
<organism evidence="6 7">
    <name type="scientific">Caerostris extrusa</name>
    <name type="common">Bark spider</name>
    <name type="synonym">Caerostris bankana</name>
    <dbReference type="NCBI Taxonomy" id="172846"/>
    <lineage>
        <taxon>Eukaryota</taxon>
        <taxon>Metazoa</taxon>
        <taxon>Ecdysozoa</taxon>
        <taxon>Arthropoda</taxon>
        <taxon>Chelicerata</taxon>
        <taxon>Arachnida</taxon>
        <taxon>Araneae</taxon>
        <taxon>Araneomorphae</taxon>
        <taxon>Entelegynae</taxon>
        <taxon>Araneoidea</taxon>
        <taxon>Araneidae</taxon>
        <taxon>Caerostris</taxon>
    </lineage>
</organism>
<keyword evidence="1" id="KW-0547">Nucleotide-binding</keyword>
<dbReference type="InterPro" id="IPR027417">
    <property type="entry name" value="P-loop_NTPase"/>
</dbReference>
<dbReference type="AlphaFoldDB" id="A0AAV4W7A5"/>
<dbReference type="GO" id="GO:0016020">
    <property type="term" value="C:membrane"/>
    <property type="evidence" value="ECO:0007669"/>
    <property type="project" value="TreeGrafter"/>
</dbReference>
<evidence type="ECO:0000256" key="4">
    <source>
        <dbReference type="PROSITE-ProRule" id="PRU00782"/>
    </source>
</evidence>
<dbReference type="GO" id="GO:0007015">
    <property type="term" value="P:actin filament organization"/>
    <property type="evidence" value="ECO:0007669"/>
    <property type="project" value="TreeGrafter"/>
</dbReference>
<dbReference type="SUPFAM" id="SSF52540">
    <property type="entry name" value="P-loop containing nucleoside triphosphate hydrolases"/>
    <property type="match status" value="1"/>
</dbReference>
<dbReference type="Proteomes" id="UP001054945">
    <property type="component" value="Unassembled WGS sequence"/>
</dbReference>
<feature type="domain" description="Myosin motor" evidence="5">
    <location>
        <begin position="1"/>
        <end position="30"/>
    </location>
</feature>
<evidence type="ECO:0000256" key="1">
    <source>
        <dbReference type="ARBA" id="ARBA00022741"/>
    </source>
</evidence>
<name>A0AAV4W7A5_CAEEX</name>
<dbReference type="InterPro" id="IPR001609">
    <property type="entry name" value="Myosin_head_motor_dom-like"/>
</dbReference>
<keyword evidence="2" id="KW-0067">ATP-binding</keyword>
<proteinExistence type="inferred from homology"/>
<dbReference type="Gene3D" id="3.30.70.1590">
    <property type="match status" value="1"/>
</dbReference>
<dbReference type="PANTHER" id="PTHR13140:SF706">
    <property type="entry name" value="DILUTE CLASS UNCONVENTIONAL MYOSIN, ISOFORM C"/>
    <property type="match status" value="1"/>
</dbReference>
<dbReference type="GO" id="GO:0016459">
    <property type="term" value="C:myosin complex"/>
    <property type="evidence" value="ECO:0007669"/>
    <property type="project" value="UniProtKB-KW"/>
</dbReference>
<comment type="caution">
    <text evidence="4">Lacks conserved residue(s) required for the propagation of feature annotation.</text>
</comment>
<dbReference type="PROSITE" id="PS51456">
    <property type="entry name" value="MYOSIN_MOTOR"/>
    <property type="match status" value="1"/>
</dbReference>
<gene>
    <name evidence="6" type="primary">X975_08940</name>
    <name evidence="6" type="ORF">CEXT_593011</name>
</gene>
<dbReference type="Pfam" id="PF00612">
    <property type="entry name" value="IQ"/>
    <property type="match status" value="1"/>
</dbReference>